<keyword evidence="1" id="KW-1133">Transmembrane helix</keyword>
<keyword evidence="1" id="KW-0472">Membrane</keyword>
<evidence type="ECO:0000256" key="1">
    <source>
        <dbReference type="SAM" id="Phobius"/>
    </source>
</evidence>
<feature type="transmembrane region" description="Helical" evidence="1">
    <location>
        <begin position="25"/>
        <end position="49"/>
    </location>
</feature>
<keyword evidence="1" id="KW-0812">Transmembrane</keyword>
<organism evidence="2 3">
    <name type="scientific">Homo sapiens</name>
    <name type="common">Human</name>
    <dbReference type="NCBI Taxonomy" id="9606"/>
    <lineage>
        <taxon>Eukaryota</taxon>
        <taxon>Metazoa</taxon>
        <taxon>Chordata</taxon>
        <taxon>Craniata</taxon>
        <taxon>Vertebrata</taxon>
        <taxon>Euteleostomi</taxon>
        <taxon>Mammalia</taxon>
        <taxon>Eutheria</taxon>
        <taxon>Euarchontoglires</taxon>
        <taxon>Primates</taxon>
        <taxon>Haplorrhini</taxon>
        <taxon>Catarrhini</taxon>
        <taxon>Hominidae</taxon>
        <taxon>Homo</taxon>
    </lineage>
</organism>
<dbReference type="Ensembl" id="ENST00000678301.1">
    <property type="protein sequence ID" value="ENSP00000504546.1"/>
    <property type="gene ID" value="ENSG00000171791.14"/>
</dbReference>
<evidence type="ECO:0000313" key="3">
    <source>
        <dbReference type="Proteomes" id="UP000005640"/>
    </source>
</evidence>
<proteinExistence type="evidence at protein level"/>
<dbReference type="EMBL" id="AC021803">
    <property type="status" value="NOT_ANNOTATED_CDS"/>
    <property type="molecule type" value="Genomic_DNA"/>
</dbReference>
<reference evidence="2 3" key="3">
    <citation type="journal article" date="2005" name="Nature">
        <title>DNA sequence and analysis of human chromosome 18.</title>
        <authorList>
            <person name="Nusbaum C."/>
            <person name="Zody M.C."/>
            <person name="Borowsky M.L."/>
            <person name="Kamal M."/>
            <person name="Kodira C.D."/>
            <person name="Taylor T.D."/>
            <person name="Whittaker C.A."/>
            <person name="Chang J.L."/>
            <person name="Cuomo C.A."/>
            <person name="Dewar K."/>
            <person name="FitzGerald M.G."/>
            <person name="Yang X."/>
            <person name="Abouelleil A."/>
            <person name="Allen N.R."/>
            <person name="Anderson S."/>
            <person name="Bloom T."/>
            <person name="Bugalter B."/>
            <person name="Butler J."/>
            <person name="Cook A."/>
            <person name="DeCaprio D."/>
            <person name="Engels R."/>
            <person name="Garber M."/>
            <person name="Gnirke A."/>
            <person name="Hafez N."/>
            <person name="Hall J.L."/>
            <person name="Norman C.H."/>
            <person name="Itoh T."/>
            <person name="Jaffe D.B."/>
            <person name="Kuroki Y."/>
            <person name="Lehoczky J."/>
            <person name="Lui A."/>
            <person name="Macdonald P."/>
            <person name="Mauceli E."/>
            <person name="Mikkelsen T.S."/>
            <person name="Naylor J.W."/>
            <person name="Nicol R."/>
            <person name="Nguyen C."/>
            <person name="Noguchi H."/>
            <person name="O'Leary S.B."/>
            <person name="O'Neill K."/>
            <person name="Piqani B."/>
            <person name="Smith C.L."/>
            <person name="Talamas J.A."/>
            <person name="Topham K."/>
            <person name="Totoki Y."/>
            <person name="Toyoda A."/>
            <person name="Wain H.M."/>
            <person name="Young S.K."/>
            <person name="Zeng Q."/>
            <person name="Zimmer A.R."/>
            <person name="Fujiyama A."/>
            <person name="Hattori M."/>
            <person name="Birren B.W."/>
            <person name="Sakaki Y."/>
            <person name="Lander E.S."/>
        </authorList>
    </citation>
    <scope>NUCLEOTIDE SEQUENCE [LARGE SCALE GENOMIC DNA]</scope>
</reference>
<dbReference type="AlphaFoldDB" id="A0A7I2V5Q9"/>
<evidence type="ECO:0000313" key="2">
    <source>
        <dbReference type="Ensembl" id="ENSP00000504546.1"/>
    </source>
</evidence>
<reference evidence="2 3" key="2">
    <citation type="journal article" date="2004" name="Nature">
        <title>Finishing the euchromatic sequence of the human genome.</title>
        <authorList>
            <consortium name="International Human Genome Sequencing Consortium"/>
        </authorList>
    </citation>
    <scope>NUCLEOTIDE SEQUENCE [LARGE SCALE GENOMIC DNA]</scope>
</reference>
<keyword evidence="4" id="KW-1267">Proteomics identification</keyword>
<dbReference type="OrthoDB" id="6021377at2759"/>
<protein>
    <submittedName>
        <fullName evidence="2">BCL2 apoptosis regulator</fullName>
    </submittedName>
</protein>
<dbReference type="Bgee" id="ENSG00000171791">
    <property type="expression patterns" value="Expressed in dorsal motor nucleus of vagus nerve and 206 other cell types or tissues"/>
</dbReference>
<dbReference type="OpenTargets" id="ENSG00000171791"/>
<accession>A0A7I2V5Q9</accession>
<reference evidence="2 3" key="1">
    <citation type="journal article" date="2001" name="Nature">
        <title>Initial sequencing and analysis of the human genome.</title>
        <authorList>
            <consortium name="International Human Genome Sequencing Consortium"/>
            <person name="Lander E.S."/>
            <person name="Linton L.M."/>
            <person name="Birren B."/>
            <person name="Nusbaum C."/>
            <person name="Zody M.C."/>
            <person name="Baldwin J."/>
            <person name="Devon K."/>
            <person name="Dewar K."/>
            <person name="Doyle M."/>
            <person name="FitzHugh W."/>
            <person name="Funke R."/>
            <person name="Gage D."/>
            <person name="Harris K."/>
            <person name="Heaford A."/>
            <person name="Howland J."/>
            <person name="Kann L."/>
            <person name="Lehoczky J."/>
            <person name="LeVine R."/>
            <person name="McEwan P."/>
            <person name="McKernan K."/>
            <person name="Meldrim J."/>
            <person name="Mesirov J.P."/>
            <person name="Miranda C."/>
            <person name="Morris W."/>
            <person name="Naylor J."/>
            <person name="Raymond C."/>
            <person name="Rosetti M."/>
            <person name="Santos R."/>
            <person name="Sheridan A."/>
            <person name="Sougnez C."/>
            <person name="Stange-Thomann N."/>
            <person name="Stojanovic N."/>
            <person name="Subramanian A."/>
            <person name="Wyman D."/>
            <person name="Rogers J."/>
            <person name="Sulston J."/>
            <person name="Ainscough R."/>
            <person name="Beck S."/>
            <person name="Bentley D."/>
            <person name="Burton J."/>
            <person name="Clee C."/>
            <person name="Carter N."/>
            <person name="Coulson A."/>
            <person name="Deadman R."/>
            <person name="Deloukas P."/>
            <person name="Dunham A."/>
            <person name="Dunham I."/>
            <person name="Durbin R."/>
            <person name="French L."/>
            <person name="Grafham D."/>
            <person name="Gregory S."/>
            <person name="Hubbard T."/>
            <person name="Humphray S."/>
            <person name="Hunt A."/>
            <person name="Jones M."/>
            <person name="Lloyd C."/>
            <person name="McMurray A."/>
            <person name="Matthews L."/>
            <person name="Mercer S."/>
            <person name="Milne S."/>
            <person name="Mullikin J.C."/>
            <person name="Mungall A."/>
            <person name="Plumb R."/>
            <person name="Ross M."/>
            <person name="Shownkeen R."/>
            <person name="Sims S."/>
            <person name="Waterston R.H."/>
            <person name="Wilson R.K."/>
            <person name="Hillier L.W."/>
            <person name="McPherson J.D."/>
            <person name="Marra M.A."/>
            <person name="Mardis E.R."/>
            <person name="Fulton L.A."/>
            <person name="Chinwalla A.T."/>
            <person name="Pepin K.H."/>
            <person name="Gish W.R."/>
            <person name="Chissoe S.L."/>
            <person name="Wendl M.C."/>
            <person name="Delehaunty K.D."/>
            <person name="Miner T.L."/>
            <person name="Delehaunty A."/>
            <person name="Kramer J.B."/>
            <person name="Cook L.L."/>
            <person name="Fulton R.S."/>
            <person name="Johnson D.L."/>
            <person name="Minx P.J."/>
            <person name="Clifton S.W."/>
            <person name="Hawkins T."/>
            <person name="Branscomb E."/>
            <person name="Predki P."/>
            <person name="Richardson P."/>
            <person name="Wenning S."/>
            <person name="Slezak T."/>
            <person name="Doggett N."/>
            <person name="Cheng J.F."/>
            <person name="Olsen A."/>
            <person name="Lucas S."/>
            <person name="Elkin C."/>
            <person name="Uberbacher E."/>
            <person name="Frazier M."/>
            <person name="Gibbs R.A."/>
            <person name="Muzny D.M."/>
            <person name="Scherer S.E."/>
            <person name="Bouck J.B."/>
            <person name="Sodergren E.J."/>
            <person name="Worley K.C."/>
            <person name="Rives C.M."/>
            <person name="Gorrell J.H."/>
            <person name="Metzker M.L."/>
            <person name="Naylor S.L."/>
            <person name="Kucherlapati R.S."/>
            <person name="Nelson D.L."/>
            <person name="Weinstock G.M."/>
            <person name="Sakaki Y."/>
            <person name="Fujiyama A."/>
            <person name="Hattori M."/>
            <person name="Yada T."/>
            <person name="Toyoda A."/>
            <person name="Itoh T."/>
            <person name="Kawagoe C."/>
            <person name="Watanabe H."/>
            <person name="Totoki Y."/>
            <person name="Taylor T."/>
            <person name="Weissenbach J."/>
            <person name="Heilig R."/>
            <person name="Saurin W."/>
            <person name="Artiguenave F."/>
            <person name="Brottier P."/>
            <person name="Bruls T."/>
            <person name="Pelletier E."/>
            <person name="Robert C."/>
            <person name="Wincker P."/>
            <person name="Smith D.R."/>
            <person name="Doucette-Stamm L."/>
            <person name="Rubenfield M."/>
            <person name="Weinstock K."/>
            <person name="Lee H.M."/>
            <person name="Dubois J."/>
            <person name="Rosenthal A."/>
            <person name="Platzer M."/>
            <person name="Nyakatura G."/>
            <person name="Taudien S."/>
            <person name="Rump A."/>
            <person name="Yang H."/>
            <person name="Yu J."/>
            <person name="Wang J."/>
            <person name="Huang G."/>
            <person name="Gu J."/>
            <person name="Hood L."/>
            <person name="Rowen L."/>
            <person name="Madan A."/>
            <person name="Qin S."/>
            <person name="Davis R.W."/>
            <person name="Federspiel N.A."/>
            <person name="Abola A.P."/>
            <person name="Proctor M.J."/>
            <person name="Myers R.M."/>
            <person name="Schmutz J."/>
            <person name="Dickson M."/>
            <person name="Grimwood J."/>
            <person name="Cox D.R."/>
            <person name="Olson M.V."/>
            <person name="Kaul R."/>
            <person name="Raymond C."/>
            <person name="Shimizu N."/>
            <person name="Kawasaki K."/>
            <person name="Minoshima S."/>
            <person name="Evans G.A."/>
            <person name="Athanasiou M."/>
            <person name="Schultz R."/>
            <person name="Roe B.A."/>
            <person name="Chen F."/>
            <person name="Pan H."/>
            <person name="Ramser J."/>
            <person name="Lehrach H."/>
            <person name="Reinhardt R."/>
            <person name="McCombie W.R."/>
            <person name="de la Bastide M."/>
            <person name="Dedhia N."/>
            <person name="Blocker H."/>
            <person name="Hornischer K."/>
            <person name="Nordsiek G."/>
            <person name="Agarwala R."/>
            <person name="Aravind L."/>
            <person name="Bailey J.A."/>
            <person name="Bateman A."/>
            <person name="Batzoglou S."/>
            <person name="Birney E."/>
            <person name="Bork P."/>
            <person name="Brown D.G."/>
            <person name="Burge C.B."/>
            <person name="Cerutti L."/>
            <person name="Chen H.C."/>
            <person name="Church D."/>
            <person name="Clamp M."/>
            <person name="Copley R.R."/>
            <person name="Doerks T."/>
            <person name="Eddy S.R."/>
            <person name="Eichler E.E."/>
            <person name="Furey T.S."/>
            <person name="Galagan J."/>
            <person name="Gilbert J.G."/>
            <person name="Harmon C."/>
            <person name="Hayashizaki Y."/>
            <person name="Haussler D."/>
            <person name="Hermjakob H."/>
            <person name="Hokamp K."/>
            <person name="Jang W."/>
            <person name="Johnson L.S."/>
            <person name="Jones T.A."/>
            <person name="Kasif S."/>
            <person name="Kaspryzk A."/>
            <person name="Kennedy S."/>
            <person name="Kent W.J."/>
            <person name="Kitts P."/>
            <person name="Koonin E.V."/>
            <person name="Korf I."/>
            <person name="Kulp D."/>
            <person name="Lancet D."/>
            <person name="Lowe T.M."/>
            <person name="McLysaght A."/>
            <person name="Mikkelsen T."/>
            <person name="Moran J.V."/>
            <person name="Mulder N."/>
            <person name="Pollara V.J."/>
            <person name="Ponting C.P."/>
            <person name="Schuler G."/>
            <person name="Schultz J."/>
            <person name="Slater G."/>
            <person name="Smit A.F."/>
            <person name="Stupka E."/>
            <person name="Szustakowski J."/>
            <person name="Thierry-Mieg D."/>
            <person name="Thierry-Mieg J."/>
            <person name="Wagner L."/>
            <person name="Wallis J."/>
            <person name="Wheeler R."/>
            <person name="Williams A."/>
            <person name="Wolf Y.I."/>
            <person name="Wolfe K.H."/>
            <person name="Yang S.P."/>
            <person name="Yeh R.F."/>
            <person name="Collins F."/>
            <person name="Guyer M.S."/>
            <person name="Peterson J."/>
            <person name="Felsenfeld A."/>
            <person name="Wetterstrand K.A."/>
            <person name="Patrinos A."/>
            <person name="Morgan M.J."/>
            <person name="de Jong P."/>
            <person name="Catanese J.J."/>
            <person name="Osoegawa K."/>
            <person name="Shizuya H."/>
            <person name="Choi S."/>
            <person name="Chen Y.J."/>
        </authorList>
    </citation>
    <scope>NUCLEOTIDE SEQUENCE [LARGE SCALE GENOMIC DNA]</scope>
</reference>
<dbReference type="Proteomes" id="UP000005640">
    <property type="component" value="Chromosome 18"/>
</dbReference>
<keyword evidence="3" id="KW-1185">Reference proteome</keyword>
<name>A0A7I2V5Q9_HUMAN</name>
<dbReference type="HGNC" id="HGNC:990">
    <property type="gene designation" value="BCL2"/>
</dbReference>
<sequence length="52" mass="5696">MNPRVPGQDAFVELYGPSMRPLFDFSWLSLKTLLSLALVGACITLGAYLGHK</sequence>
<gene>
    <name evidence="2" type="primary">BCL2</name>
</gene>
<dbReference type="GeneTree" id="ENSGT01130000278332"/>
<reference evidence="2" key="4">
    <citation type="submission" date="2025-08" db="UniProtKB">
        <authorList>
            <consortium name="Ensembl"/>
        </authorList>
    </citation>
    <scope>IDENTIFICATION</scope>
</reference>
<reference evidence="2" key="5">
    <citation type="submission" date="2025-09" db="UniProtKB">
        <authorList>
            <consortium name="Ensembl"/>
        </authorList>
    </citation>
    <scope>IDENTIFICATION</scope>
</reference>
<evidence type="ECO:0007829" key="4">
    <source>
        <dbReference type="PeptideAtlas" id="A0A7I2V5Q9"/>
    </source>
</evidence>
<dbReference type="EMBL" id="AC022726">
    <property type="status" value="NOT_ANNOTATED_CDS"/>
    <property type="molecule type" value="Genomic_DNA"/>
</dbReference>